<keyword evidence="3" id="KW-1185">Reference proteome</keyword>
<evidence type="ECO:0000313" key="2">
    <source>
        <dbReference type="EMBL" id="BDZ48178.1"/>
    </source>
</evidence>
<organism evidence="2 3">
    <name type="scientific">Frondihabitans sucicola</name>
    <dbReference type="NCBI Taxonomy" id="1268041"/>
    <lineage>
        <taxon>Bacteria</taxon>
        <taxon>Bacillati</taxon>
        <taxon>Actinomycetota</taxon>
        <taxon>Actinomycetes</taxon>
        <taxon>Micrococcales</taxon>
        <taxon>Microbacteriaceae</taxon>
        <taxon>Frondihabitans</taxon>
    </lineage>
</organism>
<reference evidence="3" key="1">
    <citation type="journal article" date="2019" name="Int. J. Syst. Evol. Microbiol.">
        <title>The Global Catalogue of Microorganisms (GCM) 10K type strain sequencing project: providing services to taxonomists for standard genome sequencing and annotation.</title>
        <authorList>
            <consortium name="The Broad Institute Genomics Platform"/>
            <consortium name="The Broad Institute Genome Sequencing Center for Infectious Disease"/>
            <person name="Wu L."/>
            <person name="Ma J."/>
        </authorList>
    </citation>
    <scope>NUCLEOTIDE SEQUENCE [LARGE SCALE GENOMIC DNA]</scope>
    <source>
        <strain evidence="3">NBRC 108728</strain>
    </source>
</reference>
<feature type="region of interest" description="Disordered" evidence="1">
    <location>
        <begin position="1"/>
        <end position="20"/>
    </location>
</feature>
<evidence type="ECO:0000313" key="3">
    <source>
        <dbReference type="Proteomes" id="UP001321486"/>
    </source>
</evidence>
<dbReference type="Proteomes" id="UP001321486">
    <property type="component" value="Chromosome"/>
</dbReference>
<sequence length="85" mass="9751">MGDEELDEAEDRLETRRSDDAVAERLRVFRRELRHDDDQEAREAADATDQAGAVGIRDGRRHQGAGEEGHAERQDRSPSRRLRAR</sequence>
<feature type="compositionally biased region" description="Basic and acidic residues" evidence="1">
    <location>
        <begin position="64"/>
        <end position="78"/>
    </location>
</feature>
<dbReference type="EMBL" id="AP027732">
    <property type="protein sequence ID" value="BDZ48178.1"/>
    <property type="molecule type" value="Genomic_DNA"/>
</dbReference>
<evidence type="ECO:0000256" key="1">
    <source>
        <dbReference type="SAM" id="MobiDB-lite"/>
    </source>
</evidence>
<name>A0ABN6XTC9_9MICO</name>
<gene>
    <name evidence="2" type="ORF">GCM10025867_04190</name>
</gene>
<feature type="region of interest" description="Disordered" evidence="1">
    <location>
        <begin position="31"/>
        <end position="85"/>
    </location>
</feature>
<proteinExistence type="predicted"/>
<feature type="compositionally biased region" description="Acidic residues" evidence="1">
    <location>
        <begin position="1"/>
        <end position="11"/>
    </location>
</feature>
<protein>
    <submittedName>
        <fullName evidence="2">Uncharacterized protein</fullName>
    </submittedName>
</protein>
<feature type="compositionally biased region" description="Basic and acidic residues" evidence="1">
    <location>
        <begin position="31"/>
        <end position="45"/>
    </location>
</feature>
<accession>A0ABN6XTC9</accession>